<feature type="coiled-coil region" evidence="1">
    <location>
        <begin position="122"/>
        <end position="156"/>
    </location>
</feature>
<proteinExistence type="predicted"/>
<reference evidence="4 5" key="1">
    <citation type="submission" date="2024-02" db="EMBL/GenBank/DDBJ databases">
        <authorList>
            <person name="Chen Y."/>
            <person name="Shah S."/>
            <person name="Dougan E. K."/>
            <person name="Thang M."/>
            <person name="Chan C."/>
        </authorList>
    </citation>
    <scope>NUCLEOTIDE SEQUENCE [LARGE SCALE GENOMIC DNA]</scope>
</reference>
<protein>
    <submittedName>
        <fullName evidence="4">Kinesin-like protein KIF6</fullName>
    </submittedName>
</protein>
<feature type="region of interest" description="Disordered" evidence="2">
    <location>
        <begin position="172"/>
        <end position="226"/>
    </location>
</feature>
<comment type="caution">
    <text evidence="4">The sequence shown here is derived from an EMBL/GenBank/DDBJ whole genome shotgun (WGS) entry which is preliminary data.</text>
</comment>
<keyword evidence="5" id="KW-1185">Reference proteome</keyword>
<gene>
    <name evidence="4" type="ORF">SCF082_LOCUS26005</name>
</gene>
<evidence type="ECO:0000256" key="1">
    <source>
        <dbReference type="SAM" id="Coils"/>
    </source>
</evidence>
<evidence type="ECO:0000259" key="3">
    <source>
        <dbReference type="Pfam" id="PF23735"/>
    </source>
</evidence>
<sequence>MPALQDKPAQDKPMRQRAPPAVLQPLPEEAADLLLDKQKALEVFWEKVYKPPEAFKENKALLKEKIEEAQGLGKEALKLKNEIDVAKTALLRLRTERAMTAAGPEDTVVEDGPDELAEVHTIEQLKGRYREKTAELRRAKSDVEGIQRMLEQNQAKVRREFENWFAGLRGRAHMSRLDEEKKKELIDKVSGQSSGAGTPRVPKDAPQEAQPSPKVPQMRLPLTSSG</sequence>
<dbReference type="Proteomes" id="UP001642464">
    <property type="component" value="Unassembled WGS sequence"/>
</dbReference>
<feature type="non-terminal residue" evidence="4">
    <location>
        <position position="226"/>
    </location>
</feature>
<dbReference type="Pfam" id="PF23735">
    <property type="entry name" value="KIF9"/>
    <property type="match status" value="1"/>
</dbReference>
<dbReference type="EMBL" id="CAXAMM010019646">
    <property type="protein sequence ID" value="CAK9046148.1"/>
    <property type="molecule type" value="Genomic_DNA"/>
</dbReference>
<feature type="coiled-coil region" evidence="1">
    <location>
        <begin position="62"/>
        <end position="96"/>
    </location>
</feature>
<dbReference type="InterPro" id="IPR056524">
    <property type="entry name" value="KIF6/9_C"/>
</dbReference>
<accession>A0ABP0M4Q9</accession>
<feature type="domain" description="Kinesin-like protein KIF6/9 C-terminal" evidence="3">
    <location>
        <begin position="36"/>
        <end position="166"/>
    </location>
</feature>
<evidence type="ECO:0000256" key="2">
    <source>
        <dbReference type="SAM" id="MobiDB-lite"/>
    </source>
</evidence>
<organism evidence="4 5">
    <name type="scientific">Durusdinium trenchii</name>
    <dbReference type="NCBI Taxonomy" id="1381693"/>
    <lineage>
        <taxon>Eukaryota</taxon>
        <taxon>Sar</taxon>
        <taxon>Alveolata</taxon>
        <taxon>Dinophyceae</taxon>
        <taxon>Suessiales</taxon>
        <taxon>Symbiodiniaceae</taxon>
        <taxon>Durusdinium</taxon>
    </lineage>
</organism>
<evidence type="ECO:0000313" key="5">
    <source>
        <dbReference type="Proteomes" id="UP001642464"/>
    </source>
</evidence>
<keyword evidence="1" id="KW-0175">Coiled coil</keyword>
<feature type="compositionally biased region" description="Basic and acidic residues" evidence="2">
    <location>
        <begin position="175"/>
        <end position="187"/>
    </location>
</feature>
<name>A0ABP0M4Q9_9DINO</name>
<feature type="region of interest" description="Disordered" evidence="2">
    <location>
        <begin position="1"/>
        <end position="22"/>
    </location>
</feature>
<evidence type="ECO:0000313" key="4">
    <source>
        <dbReference type="EMBL" id="CAK9046148.1"/>
    </source>
</evidence>